<dbReference type="AlphaFoldDB" id="A0A9P2W1P2"/>
<comment type="caution">
    <text evidence="2">The sequence shown here is derived from an EMBL/GenBank/DDBJ whole genome shotgun (WGS) entry which is preliminary data.</text>
</comment>
<reference evidence="2 4" key="1">
    <citation type="submission" date="2012-03" db="EMBL/GenBank/DDBJ databases">
        <title>The Genome Sequence of Bartonella taylorii 8TBB.</title>
        <authorList>
            <consortium name="The Broad Institute Genome Sequencing Platform"/>
            <consortium name="The Broad Institute Genome Sequencing Center for Infectious Disease"/>
            <person name="Feldgarden M."/>
            <person name="Kirby J."/>
            <person name="Kosoy M."/>
            <person name="Birtles R."/>
            <person name="Probert W.S."/>
            <person name="Chiaraviglio L."/>
            <person name="Young S.K."/>
            <person name="Zeng Q."/>
            <person name="Gargeya S."/>
            <person name="Fitzgerald M."/>
            <person name="Haas B."/>
            <person name="Abouelleil A."/>
            <person name="Alvarado L."/>
            <person name="Arachchi H.M."/>
            <person name="Berlin A."/>
            <person name="Chapman S.B."/>
            <person name="Gearin G."/>
            <person name="Goldberg J."/>
            <person name="Griggs A."/>
            <person name="Gujja S."/>
            <person name="Hansen M."/>
            <person name="Heiman D."/>
            <person name="Howarth C."/>
            <person name="Larimer J."/>
            <person name="Lui A."/>
            <person name="MacDonald P.J.P."/>
            <person name="McCowen C."/>
            <person name="Montmayeur A."/>
            <person name="Murphy C."/>
            <person name="Neiman D."/>
            <person name="Pearson M."/>
            <person name="Priest M."/>
            <person name="Roberts A."/>
            <person name="Saif S."/>
            <person name="Shea T."/>
            <person name="Sisk P."/>
            <person name="Stolte C."/>
            <person name="Sykes S."/>
            <person name="Wortman J."/>
            <person name="Nusbaum C."/>
            <person name="Birren B."/>
        </authorList>
    </citation>
    <scope>NUCLEOTIDE SEQUENCE [LARGE SCALE GENOMIC DNA]</scope>
    <source>
        <strain evidence="2 4">8TBB</strain>
    </source>
</reference>
<feature type="compositionally biased region" description="Low complexity" evidence="1">
    <location>
        <begin position="9"/>
        <end position="20"/>
    </location>
</feature>
<keyword evidence="4" id="KW-1185">Reference proteome</keyword>
<dbReference type="EMBL" id="AIMD01000033">
    <property type="protein sequence ID" value="EJF94607.1"/>
    <property type="molecule type" value="Genomic_DNA"/>
</dbReference>
<evidence type="ECO:0000313" key="3">
    <source>
        <dbReference type="EMBL" id="EJF94607.1"/>
    </source>
</evidence>
<dbReference type="Proteomes" id="UP000002648">
    <property type="component" value="Unassembled WGS sequence"/>
</dbReference>
<proteinExistence type="predicted"/>
<organism evidence="2 4">
    <name type="scientific">Bartonella taylorii 8TBB</name>
    <dbReference type="NCBI Taxonomy" id="1094560"/>
    <lineage>
        <taxon>Bacteria</taxon>
        <taxon>Pseudomonadati</taxon>
        <taxon>Pseudomonadota</taxon>
        <taxon>Alphaproteobacteria</taxon>
        <taxon>Hyphomicrobiales</taxon>
        <taxon>Bartonellaceae</taxon>
        <taxon>Bartonella</taxon>
    </lineage>
</organism>
<sequence length="59" mass="6642">MKDSHLQHNNENTPVNDNDNASLNDNTCLKAIPYEQALQQNGWGQLKPIATASFTRRAF</sequence>
<evidence type="ECO:0000313" key="4">
    <source>
        <dbReference type="Proteomes" id="UP000002648"/>
    </source>
</evidence>
<dbReference type="EMBL" id="AIMD01000062">
    <property type="protein sequence ID" value="EJF92166.1"/>
    <property type="molecule type" value="Genomic_DNA"/>
</dbReference>
<feature type="region of interest" description="Disordered" evidence="1">
    <location>
        <begin position="1"/>
        <end position="22"/>
    </location>
</feature>
<accession>A0A9P2W1P2</accession>
<name>A0A9P2W1P2_BARTA</name>
<evidence type="ECO:0000313" key="2">
    <source>
        <dbReference type="EMBL" id="EJF92166.1"/>
    </source>
</evidence>
<evidence type="ECO:0000256" key="1">
    <source>
        <dbReference type="SAM" id="MobiDB-lite"/>
    </source>
</evidence>
<protein>
    <submittedName>
        <fullName evidence="2">Uncharacterized protein</fullName>
    </submittedName>
</protein>
<gene>
    <name evidence="3" type="ORF">ME9_00920</name>
    <name evidence="2" type="ORF">ME9_01702</name>
</gene>